<reference evidence="2 3" key="1">
    <citation type="submission" date="2019-03" db="EMBL/GenBank/DDBJ databases">
        <title>Paraburkholderia sp. 7MH5, isolated from subtropical forest soil.</title>
        <authorList>
            <person name="Gao Z.-H."/>
            <person name="Qiu L.-H."/>
        </authorList>
    </citation>
    <scope>NUCLEOTIDE SEQUENCE [LARGE SCALE GENOMIC DNA]</scope>
    <source>
        <strain evidence="2 3">7MH5</strain>
    </source>
</reference>
<protein>
    <submittedName>
        <fullName evidence="2">Uncharacterized protein</fullName>
    </submittedName>
</protein>
<sequence>MWVVGVGLILNLVASVGIFSYLLHHVGIQPAAMFFATFLVVWALIIIGFIMQLAGKTRIGALLISIGSLVFVPVGLVAIIGSIRVARRQSNPSAGGRTV</sequence>
<evidence type="ECO:0000256" key="1">
    <source>
        <dbReference type="SAM" id="Phobius"/>
    </source>
</evidence>
<organism evidence="2 3">
    <name type="scientific">Paraburkholderia pallida</name>
    <dbReference type="NCBI Taxonomy" id="2547399"/>
    <lineage>
        <taxon>Bacteria</taxon>
        <taxon>Pseudomonadati</taxon>
        <taxon>Pseudomonadota</taxon>
        <taxon>Betaproteobacteria</taxon>
        <taxon>Burkholderiales</taxon>
        <taxon>Burkholderiaceae</taxon>
        <taxon>Paraburkholderia</taxon>
    </lineage>
</organism>
<feature type="transmembrane region" description="Helical" evidence="1">
    <location>
        <begin position="59"/>
        <end position="80"/>
    </location>
</feature>
<name>A0A4P7CQB0_9BURK</name>
<keyword evidence="1" id="KW-0472">Membrane</keyword>
<dbReference type="Proteomes" id="UP000295727">
    <property type="component" value="Chromosome 1"/>
</dbReference>
<feature type="transmembrane region" description="Helical" evidence="1">
    <location>
        <begin position="31"/>
        <end position="53"/>
    </location>
</feature>
<evidence type="ECO:0000313" key="3">
    <source>
        <dbReference type="Proteomes" id="UP000295727"/>
    </source>
</evidence>
<proteinExistence type="predicted"/>
<keyword evidence="3" id="KW-1185">Reference proteome</keyword>
<dbReference type="RefSeq" id="WP_134747550.1">
    <property type="nucleotide sequence ID" value="NZ_CP038148.1"/>
</dbReference>
<dbReference type="OrthoDB" id="6184326at2"/>
<gene>
    <name evidence="2" type="ORF">E1956_04190</name>
</gene>
<feature type="transmembrane region" description="Helical" evidence="1">
    <location>
        <begin position="6"/>
        <end position="24"/>
    </location>
</feature>
<dbReference type="KEGG" id="ppai:E1956_04190"/>
<dbReference type="EMBL" id="CP038148">
    <property type="protein sequence ID" value="QBQ96444.1"/>
    <property type="molecule type" value="Genomic_DNA"/>
</dbReference>
<evidence type="ECO:0000313" key="2">
    <source>
        <dbReference type="EMBL" id="QBQ96444.1"/>
    </source>
</evidence>
<dbReference type="AlphaFoldDB" id="A0A4P7CQB0"/>
<accession>A0A4P7CQB0</accession>
<keyword evidence="1" id="KW-0812">Transmembrane</keyword>
<keyword evidence="1" id="KW-1133">Transmembrane helix</keyword>